<accession>T1XLQ1</accession>
<dbReference type="Gene3D" id="3.40.190.10">
    <property type="entry name" value="Periplasmic binding protein-like II"/>
    <property type="match status" value="1"/>
</dbReference>
<dbReference type="RefSeq" id="WP_021004354.1">
    <property type="nucleotide sequence ID" value="NC_022234.1"/>
</dbReference>
<evidence type="ECO:0000256" key="2">
    <source>
        <dbReference type="SAM" id="SignalP"/>
    </source>
</evidence>
<dbReference type="Proteomes" id="UP000016223">
    <property type="component" value="Chromosome 2"/>
</dbReference>
<dbReference type="Pfam" id="PF03401">
    <property type="entry name" value="TctC"/>
    <property type="match status" value="1"/>
</dbReference>
<dbReference type="OrthoDB" id="8896607at2"/>
<dbReference type="EMBL" id="CP003912">
    <property type="protein sequence ID" value="AGU53528.1"/>
    <property type="molecule type" value="Genomic_DNA"/>
</dbReference>
<feature type="signal peptide" evidence="2">
    <location>
        <begin position="1"/>
        <end position="32"/>
    </location>
</feature>
<reference evidence="3 4" key="1">
    <citation type="submission" date="2012-10" db="EMBL/GenBank/DDBJ databases">
        <title>Genome sequence of Variovorax paradoxus B4.</title>
        <authorList>
            <person name="Schuldes J."/>
            <person name="Brandt U."/>
            <person name="Hiessl S."/>
            <person name="Wuebbeler J.H."/>
            <person name="Thuermer A."/>
            <person name="Steinbuechel A."/>
            <person name="Daniel R."/>
        </authorList>
    </citation>
    <scope>NUCLEOTIDE SEQUENCE [LARGE SCALE GENOMIC DNA]</scope>
    <source>
        <strain evidence="3 4">B4</strain>
    </source>
</reference>
<dbReference type="PANTHER" id="PTHR42928:SF5">
    <property type="entry name" value="BLR1237 PROTEIN"/>
    <property type="match status" value="1"/>
</dbReference>
<proteinExistence type="inferred from homology"/>
<dbReference type="KEGG" id="vpd:VAPA_2c09720"/>
<dbReference type="PANTHER" id="PTHR42928">
    <property type="entry name" value="TRICARBOXYLATE-BINDING PROTEIN"/>
    <property type="match status" value="1"/>
</dbReference>
<evidence type="ECO:0000256" key="1">
    <source>
        <dbReference type="ARBA" id="ARBA00006987"/>
    </source>
</evidence>
<dbReference type="HOGENOM" id="CLU_045683_0_1_4"/>
<dbReference type="InterPro" id="IPR042100">
    <property type="entry name" value="Bug_dom1"/>
</dbReference>
<gene>
    <name evidence="3" type="ORF">VAPA_2c09720</name>
</gene>
<name>T1XLQ1_VARPD</name>
<organism evidence="3 4">
    <name type="scientific">Variovorax paradoxus B4</name>
    <dbReference type="NCBI Taxonomy" id="1246301"/>
    <lineage>
        <taxon>Bacteria</taxon>
        <taxon>Pseudomonadati</taxon>
        <taxon>Pseudomonadota</taxon>
        <taxon>Betaproteobacteria</taxon>
        <taxon>Burkholderiales</taxon>
        <taxon>Comamonadaceae</taxon>
        <taxon>Variovorax</taxon>
    </lineage>
</organism>
<dbReference type="PIRSF" id="PIRSF017082">
    <property type="entry name" value="YflP"/>
    <property type="match status" value="1"/>
</dbReference>
<comment type="similarity">
    <text evidence="1">Belongs to the UPF0065 (bug) family.</text>
</comment>
<evidence type="ECO:0000313" key="3">
    <source>
        <dbReference type="EMBL" id="AGU53528.1"/>
    </source>
</evidence>
<dbReference type="PATRIC" id="fig|1246301.3.peg.6489"/>
<dbReference type="AlphaFoldDB" id="T1XLQ1"/>
<feature type="chain" id="PRO_5004586276" evidence="2">
    <location>
        <begin position="33"/>
        <end position="341"/>
    </location>
</feature>
<sequence length="341" mass="36108">MKFPHFPLGARALIRNLFLAGAIALGAGVGQAAETDYPKQPVTIIVPFAPGGSLDATARVIAEKLRDLLGQPVLVVNRPGAGSAVGARYVAQAKPDGYTLFIASGSAFGFLNLIVPNFEYQLKDYTPLGGVAIYTSLFAVNASAQVKTLPELVKLAHDRPGGLSFCTTGVSGLNHLQLEMFKGLVKSKTGTALNVIHVPYNGVAPALTGLRAGEVQACALPYSSIVRNFEGNGIRNIAVQRHERLKAMPQVGTTGEQGYPEMDDNEQLVTLSAPAGTPASVVAKLEAALQTTMKDAEIVRKLNDLDVQPTFVGSSDARKWLEKDVTKFSKVIKAAGLTVQQ</sequence>
<keyword evidence="3" id="KW-0675">Receptor</keyword>
<keyword evidence="2" id="KW-0732">Signal</keyword>
<dbReference type="Gene3D" id="3.40.190.150">
    <property type="entry name" value="Bordetella uptake gene, domain 1"/>
    <property type="match status" value="1"/>
</dbReference>
<protein>
    <submittedName>
        <fullName evidence="3">Putative Bug-like extra-cytoplasmic solute receptor, TTT family</fullName>
    </submittedName>
</protein>
<dbReference type="CDD" id="cd07012">
    <property type="entry name" value="PBP2_Bug_TTT"/>
    <property type="match status" value="1"/>
</dbReference>
<dbReference type="InterPro" id="IPR005064">
    <property type="entry name" value="BUG"/>
</dbReference>
<evidence type="ECO:0000313" key="4">
    <source>
        <dbReference type="Proteomes" id="UP000016223"/>
    </source>
</evidence>